<feature type="domain" description="BTB" evidence="4">
    <location>
        <begin position="913"/>
        <end position="984"/>
    </location>
</feature>
<feature type="compositionally biased region" description="Low complexity" evidence="3">
    <location>
        <begin position="1286"/>
        <end position="1298"/>
    </location>
</feature>
<feature type="compositionally biased region" description="Basic and acidic residues" evidence="3">
    <location>
        <begin position="1499"/>
        <end position="1508"/>
    </location>
</feature>
<feature type="region of interest" description="Disordered" evidence="3">
    <location>
        <begin position="1155"/>
        <end position="1185"/>
    </location>
</feature>
<keyword evidence="1" id="KW-0677">Repeat</keyword>
<dbReference type="SMART" id="SM00225">
    <property type="entry name" value="BTB"/>
    <property type="match status" value="1"/>
</dbReference>
<feature type="compositionally biased region" description="Basic and acidic residues" evidence="3">
    <location>
        <begin position="1550"/>
        <end position="1560"/>
    </location>
</feature>
<dbReference type="OrthoDB" id="1893551at2759"/>
<feature type="compositionally biased region" description="Polar residues" evidence="3">
    <location>
        <begin position="1372"/>
        <end position="1381"/>
    </location>
</feature>
<name>S3EA46_GLAL2</name>
<gene>
    <name evidence="5" type="ORF">GLAREA_10900</name>
</gene>
<dbReference type="PANTHER" id="PTHR22872">
    <property type="entry name" value="BTK-BINDING PROTEIN-RELATED"/>
    <property type="match status" value="1"/>
</dbReference>
<proteinExistence type="predicted"/>
<feature type="region of interest" description="Disordered" evidence="3">
    <location>
        <begin position="1499"/>
        <end position="1560"/>
    </location>
</feature>
<feature type="repeat" description="RCC1" evidence="2">
    <location>
        <begin position="448"/>
        <end position="504"/>
    </location>
</feature>
<feature type="compositionally biased region" description="Basic and acidic residues" evidence="3">
    <location>
        <begin position="1301"/>
        <end position="1318"/>
    </location>
</feature>
<dbReference type="InterPro" id="IPR002110">
    <property type="entry name" value="Ankyrin_rpt"/>
</dbReference>
<dbReference type="Gene3D" id="1.25.40.20">
    <property type="entry name" value="Ankyrin repeat-containing domain"/>
    <property type="match status" value="1"/>
</dbReference>
<evidence type="ECO:0000259" key="4">
    <source>
        <dbReference type="PROSITE" id="PS50097"/>
    </source>
</evidence>
<dbReference type="InterPro" id="IPR000210">
    <property type="entry name" value="BTB/POZ_dom"/>
</dbReference>
<evidence type="ECO:0000313" key="6">
    <source>
        <dbReference type="Proteomes" id="UP000016922"/>
    </source>
</evidence>
<evidence type="ECO:0000256" key="2">
    <source>
        <dbReference type="PROSITE-ProRule" id="PRU00235"/>
    </source>
</evidence>
<dbReference type="OMA" id="FEFVLRY"/>
<feature type="compositionally biased region" description="Polar residues" evidence="3">
    <location>
        <begin position="1429"/>
        <end position="1446"/>
    </location>
</feature>
<dbReference type="SUPFAM" id="SSF50985">
    <property type="entry name" value="RCC1/BLIP-II"/>
    <property type="match status" value="1"/>
</dbReference>
<dbReference type="KEGG" id="glz:GLAREA_10900"/>
<dbReference type="Pfam" id="PF00651">
    <property type="entry name" value="BTB"/>
    <property type="match status" value="1"/>
</dbReference>
<dbReference type="InterPro" id="IPR036770">
    <property type="entry name" value="Ankyrin_rpt-contain_sf"/>
</dbReference>
<protein>
    <submittedName>
        <fullName evidence="5">RCC1/BLIP-II</fullName>
    </submittedName>
</protein>
<dbReference type="PANTHER" id="PTHR22872:SF2">
    <property type="entry name" value="INHIBITOR OF BRUTON TYROSINE KINASE"/>
    <property type="match status" value="1"/>
</dbReference>
<dbReference type="Proteomes" id="UP000016922">
    <property type="component" value="Unassembled WGS sequence"/>
</dbReference>
<accession>S3EA46</accession>
<evidence type="ECO:0000256" key="1">
    <source>
        <dbReference type="ARBA" id="ARBA00022737"/>
    </source>
</evidence>
<evidence type="ECO:0000256" key="3">
    <source>
        <dbReference type="SAM" id="MobiDB-lite"/>
    </source>
</evidence>
<dbReference type="SUPFAM" id="SSF54695">
    <property type="entry name" value="POZ domain"/>
    <property type="match status" value="1"/>
</dbReference>
<dbReference type="Gene3D" id="2.130.10.30">
    <property type="entry name" value="Regulator of chromosome condensation 1/beta-lactamase-inhibitor protein II"/>
    <property type="match status" value="1"/>
</dbReference>
<dbReference type="PROSITE" id="PS50012">
    <property type="entry name" value="RCC1_3"/>
    <property type="match status" value="3"/>
</dbReference>
<dbReference type="CDD" id="cd18186">
    <property type="entry name" value="BTB_POZ_ZBTB_KLHL-like"/>
    <property type="match status" value="1"/>
</dbReference>
<feature type="compositionally biased region" description="Low complexity" evidence="3">
    <location>
        <begin position="1238"/>
        <end position="1252"/>
    </location>
</feature>
<dbReference type="InterPro" id="IPR011333">
    <property type="entry name" value="SKP1/BTB/POZ_sf"/>
</dbReference>
<dbReference type="GeneID" id="19469944"/>
<dbReference type="Pfam" id="PF13637">
    <property type="entry name" value="Ank_4"/>
    <property type="match status" value="1"/>
</dbReference>
<dbReference type="InterPro" id="IPR000408">
    <property type="entry name" value="Reg_chr_condens"/>
</dbReference>
<feature type="compositionally biased region" description="Gly residues" evidence="3">
    <location>
        <begin position="1538"/>
        <end position="1549"/>
    </location>
</feature>
<dbReference type="EMBL" id="KE145355">
    <property type="protein sequence ID" value="EPE35203.1"/>
    <property type="molecule type" value="Genomic_DNA"/>
</dbReference>
<feature type="region of interest" description="Disordered" evidence="3">
    <location>
        <begin position="1285"/>
        <end position="1451"/>
    </location>
</feature>
<organism evidence="5 6">
    <name type="scientific">Glarea lozoyensis (strain ATCC 20868 / MF5171)</name>
    <dbReference type="NCBI Taxonomy" id="1116229"/>
    <lineage>
        <taxon>Eukaryota</taxon>
        <taxon>Fungi</taxon>
        <taxon>Dikarya</taxon>
        <taxon>Ascomycota</taxon>
        <taxon>Pezizomycotina</taxon>
        <taxon>Leotiomycetes</taxon>
        <taxon>Helotiales</taxon>
        <taxon>Helotiaceae</taxon>
        <taxon>Glarea</taxon>
    </lineage>
</organism>
<reference evidence="5 6" key="1">
    <citation type="journal article" date="2013" name="BMC Genomics">
        <title>Genomics-driven discovery of the pneumocandin biosynthetic gene cluster in the fungus Glarea lozoyensis.</title>
        <authorList>
            <person name="Chen L."/>
            <person name="Yue Q."/>
            <person name="Zhang X."/>
            <person name="Xiang M."/>
            <person name="Wang C."/>
            <person name="Li S."/>
            <person name="Che Y."/>
            <person name="Ortiz-Lopez F.J."/>
            <person name="Bills G.F."/>
            <person name="Liu X."/>
            <person name="An Z."/>
        </authorList>
    </citation>
    <scope>NUCLEOTIDE SEQUENCE [LARGE SCALE GENOMIC DNA]</scope>
    <source>
        <strain evidence="6">ATCC 20868 / MF5171</strain>
    </source>
</reference>
<sequence length="1560" mass="171198">MSIQAANLWKYFHDDEIERFRKLLANAVHNPQYSAKGHGGGINHGLGIVAGSPGTYSTSPRVAKGRKVSGQAGAIGGRGASHAVSRLDVNSRDHAGVPLLGRIASSDAESAIEFGLALIEHPGIDLYAQDAENGWTALHRALYFGNVTLARAMIEKDTRSPSGLEGSAQKVASSIIKVKDLEGNSPFDVYNATIARQRPSYGTTTYNSDDESEDEDESALGSNDQERQINGPLNGDEVFAWGSSKNYNLGFGDEDNRQYPEKVTLKRPDHLLFRFYREYLESIKDTDEALYSLSSRSNPKLVSDLPTLVANRPIVIHDVTLSKLHSAILTTDPESNLFMCGFGPGGRLGTGDEITRFSYVCIENGLAGRKIVQVALGTNHTLAIDSQGEIFSWGQSGQGVLGYSLPRTGLKDDDPISSTPRQIFGPLKREMIIGVAASAIHSVACTSTSLFTWGRNEGQLGLTDSDSRSLEIQIVPRRVAASLFKSPIVMVAAINRATIVLLENHAVCVFTNYGYKFLKFPPSDVFRNYHLQTNSLMTRYDSSADNIKSITAAGDTIAAFSTQSLFTVNVGTVDASSAASTTNPSKIRDSLTAPQRVWSLRKGHWDGIKSASVTENGSVIVCTQAGAVWRRVTRSSAKDAFANAGTFHQKDFKFQRVPGLTNVAAVRSTAFGVYAAIRKDCDITRTQMTIEEPKLWDDLNPILALHDLEASEIFEKEDTTSPRFWTPVLPKSLLELLKRAVLTSPDLEADVNQHLLGVTGNHDVEIGTTTSDVRIPVHGFMLGRSSVLRKALSIYRQQGQATIPDVLTISNGSPGVGGKERINMIFHGLDFITILNLAIYLYTDQVVDVWQYTRHYPDMAFRFRQVRVELMKTAAHLKLTQLEASVRLQTFPRPLLNKDLGLAIQDPTFFEDGDLIIELDGSEVLVHSALLCQRCPFFDGLFNGRAGGQWLDGRREVSSSAIRVDLKHVEPPVFELVLRYLYADVGSELFDDVNVDDLDEFSDLVMAVMAVADELMIDRLSQVCQEVIGRFVNSRNVCHLLNAVAPCSVTEFKDKALEYVCLQLESMLENHFLNDLDEELFVDLDNVVRENQSACLPYAKSGHADRVLFDMYPSLVEDITEERQRRLRDMAFRANLRADDSKTISSARSARFGSVDDALAGSPSQERAQRKLKSPRNEPFSPSIKAKELTSDLMFDMEDDELLAPGSYKQPVFTREAAIDSPRTNPDKPETKSPVLGSPSSFNPENSPNFDSLRNTKARNLPTKTWSSPILPSAKLGLSEIMAQASSSRTSNLSMSLSVQKTREENTKKENLSKVSQKERKRQQQKAQQEALTQPEIRVDMADNKSSSPWQVAARGPKTSLKDVLDVDPATMASTSNSKSLASPVPSRPVRRTASPDTRFSGQQRSNSSGNSIKNSPVAGSSRAPPITKVNSTPIIPHSKSYQSPTAKAEPTLQLSMSDIIGMQRREQEVIKEAVAKRSLQEIQEEQAFQEWWDLESKRAQELEESRSRPAASGSARGKGGGRGKSGGRGRGGRGGKARGGAVGNTGAGRGREKSQEPRA</sequence>
<dbReference type="InterPro" id="IPR051625">
    <property type="entry name" value="Signaling_Regulatory_Domain"/>
</dbReference>
<feature type="region of interest" description="Disordered" evidence="3">
    <location>
        <begin position="200"/>
        <end position="233"/>
    </location>
</feature>
<dbReference type="InterPro" id="IPR009091">
    <property type="entry name" value="RCC1/BLIP-II"/>
</dbReference>
<dbReference type="STRING" id="1116229.S3EA46"/>
<feature type="repeat" description="RCC1" evidence="2">
    <location>
        <begin position="335"/>
        <end position="387"/>
    </location>
</feature>
<dbReference type="HOGENOM" id="CLU_002285_0_0_1"/>
<dbReference type="Gene3D" id="3.30.710.10">
    <property type="entry name" value="Potassium Channel Kv1.1, Chain A"/>
    <property type="match status" value="1"/>
</dbReference>
<feature type="region of interest" description="Disordered" evidence="3">
    <location>
        <begin position="1216"/>
        <end position="1255"/>
    </location>
</feature>
<keyword evidence="6" id="KW-1185">Reference proteome</keyword>
<dbReference type="eggNOG" id="KOG0783">
    <property type="taxonomic scope" value="Eukaryota"/>
</dbReference>
<feature type="compositionally biased region" description="Basic residues" evidence="3">
    <location>
        <begin position="1520"/>
        <end position="1537"/>
    </location>
</feature>
<dbReference type="Pfam" id="PF13540">
    <property type="entry name" value="RCC1_2"/>
    <property type="match status" value="1"/>
</dbReference>
<evidence type="ECO:0000313" key="5">
    <source>
        <dbReference type="EMBL" id="EPE35203.1"/>
    </source>
</evidence>
<dbReference type="CDD" id="cd18500">
    <property type="entry name" value="BACK_IBtk"/>
    <property type="match status" value="1"/>
</dbReference>
<feature type="repeat" description="RCC1" evidence="2">
    <location>
        <begin position="388"/>
        <end position="448"/>
    </location>
</feature>
<dbReference type="RefSeq" id="XP_008078190.1">
    <property type="nucleotide sequence ID" value="XM_008079999.1"/>
</dbReference>
<feature type="compositionally biased region" description="Acidic residues" evidence="3">
    <location>
        <begin position="208"/>
        <end position="218"/>
    </location>
</feature>
<dbReference type="PROSITE" id="PS50097">
    <property type="entry name" value="BTB"/>
    <property type="match status" value="1"/>
</dbReference>
<feature type="compositionally biased region" description="Low complexity" evidence="3">
    <location>
        <begin position="1399"/>
        <end position="1412"/>
    </location>
</feature>
<dbReference type="SUPFAM" id="SSF48403">
    <property type="entry name" value="Ankyrin repeat"/>
    <property type="match status" value="1"/>
</dbReference>